<dbReference type="EMBL" id="KV454001">
    <property type="protein sequence ID" value="ODQ49031.1"/>
    <property type="molecule type" value="Genomic_DNA"/>
</dbReference>
<dbReference type="STRING" id="763406.A0A1E3NSF8"/>
<keyword evidence="4" id="KW-1185">Reference proteome</keyword>
<evidence type="ECO:0000313" key="4">
    <source>
        <dbReference type="Proteomes" id="UP000094455"/>
    </source>
</evidence>
<name>A0A1E3NSF8_9ASCO</name>
<dbReference type="PANTHER" id="PTHR15157">
    <property type="entry name" value="UV RADIATION RESISTANCE-ASSOCIATED GENE PROTEIN"/>
    <property type="match status" value="1"/>
</dbReference>
<dbReference type="OrthoDB" id="72772at2759"/>
<dbReference type="GO" id="GO:0000149">
    <property type="term" value="F:SNARE binding"/>
    <property type="evidence" value="ECO:0007669"/>
    <property type="project" value="TreeGrafter"/>
</dbReference>
<proteinExistence type="predicted"/>
<reference evidence="3 4" key="1">
    <citation type="journal article" date="2016" name="Proc. Natl. Acad. Sci. U.S.A.">
        <title>Comparative genomics of biotechnologically important yeasts.</title>
        <authorList>
            <person name="Riley R."/>
            <person name="Haridas S."/>
            <person name="Wolfe K.H."/>
            <person name="Lopes M.R."/>
            <person name="Hittinger C.T."/>
            <person name="Goeker M."/>
            <person name="Salamov A.A."/>
            <person name="Wisecaver J.H."/>
            <person name="Long T.M."/>
            <person name="Calvey C.H."/>
            <person name="Aerts A.L."/>
            <person name="Barry K.W."/>
            <person name="Choi C."/>
            <person name="Clum A."/>
            <person name="Coughlan A.Y."/>
            <person name="Deshpande S."/>
            <person name="Douglass A.P."/>
            <person name="Hanson S.J."/>
            <person name="Klenk H.-P."/>
            <person name="LaButti K.M."/>
            <person name="Lapidus A."/>
            <person name="Lindquist E.A."/>
            <person name="Lipzen A.M."/>
            <person name="Meier-Kolthoff J.P."/>
            <person name="Ohm R.A."/>
            <person name="Otillar R.P."/>
            <person name="Pangilinan J.L."/>
            <person name="Peng Y."/>
            <person name="Rokas A."/>
            <person name="Rosa C.A."/>
            <person name="Scheuner C."/>
            <person name="Sibirny A.A."/>
            <person name="Slot J.C."/>
            <person name="Stielow J.B."/>
            <person name="Sun H."/>
            <person name="Kurtzman C.P."/>
            <person name="Blackwell M."/>
            <person name="Grigoriev I.V."/>
            <person name="Jeffries T.W."/>
        </authorList>
    </citation>
    <scope>NUCLEOTIDE SEQUENCE [LARGE SCALE GENOMIC DNA]</scope>
    <source>
        <strain evidence="3 4">NRRL Y-2026</strain>
    </source>
</reference>
<dbReference type="PANTHER" id="PTHR15157:SF5">
    <property type="entry name" value="UV RADIATION RESISTANCE-ASSOCIATED GENE PROTEIN"/>
    <property type="match status" value="1"/>
</dbReference>
<dbReference type="AlphaFoldDB" id="A0A1E3NSF8"/>
<sequence>MTSVPYLQGGGLRSAEGSAIKSDQFLALQLRSSLPSKLLEIRHIKSILIKRITINSEDLNKLSGDTFGSDETRLMKKGGNDLKNNKQNEMDVKVLNDNNKLINSADDLAHDRREKLLRKGKSSYDLSKDFKSGPSLNNVSNRPNTAKDDNYLTTGTSVRNTTLSQPIEIRRQLEFQKINEDTFFDCFYTINNFLNIDDPYFISRVFPSHVELADELEIHAFAKSATINLFVKSEYSSWKLSRQYHIKLSLLVNLGDDLYRVESKLKHLKNLLLLRFTDDCYYTLPNEAISPELIKSLRSTYLQNIIEKFEDFHYKPSSCSYDQIMTMNNYSRCIHDLLHTKLALDDRISQELIKENSLHKILDNQNTLKTSSEHLNDVVHKKVSHNFQLEKKVALIKKQINELKSRVLQLKYPAEVRTSDTSIGLATETSTIQEENSKLTSQINIEKARIASIIQFIFPMKPISNKHDFSLFQTCFPSSLIPQTKSFEKSDHSTIIPISIVSSTIIQRLAQVSRPHSERLNSLIGYIALIVLTVADIFNIPLRYPIRELGSSSYIHDPISNFNVSPRASLPKVLNDPSAAKSATIYPLFICRNATLAVKFTYALLLLRKDLEQLYEVEGIVKVEEFNLLVACKIWLTCVEGYTDNNVDDFEDIDNTSGGSIAGDSTTATNEYDSSNYSSNAISQVYDAFHDDGKVPSLLTASFSRIEPKRRISGCSRFSKFSNASVVSSSSRDLAVSGISAISVGSNASSIVNEYNQKLHTEERIKHIKKHLLKGSSGKL</sequence>
<evidence type="ECO:0000256" key="1">
    <source>
        <dbReference type="ARBA" id="ARBA00023054"/>
    </source>
</evidence>
<dbReference type="RefSeq" id="XP_019020144.1">
    <property type="nucleotide sequence ID" value="XM_019163687.1"/>
</dbReference>
<organism evidence="3 4">
    <name type="scientific">Pichia membranifaciens NRRL Y-2026</name>
    <dbReference type="NCBI Taxonomy" id="763406"/>
    <lineage>
        <taxon>Eukaryota</taxon>
        <taxon>Fungi</taxon>
        <taxon>Dikarya</taxon>
        <taxon>Ascomycota</taxon>
        <taxon>Saccharomycotina</taxon>
        <taxon>Pichiomycetes</taxon>
        <taxon>Pichiales</taxon>
        <taxon>Pichiaceae</taxon>
        <taxon>Pichia</taxon>
    </lineage>
</organism>
<accession>A0A1E3NSF8</accession>
<feature type="compositionally biased region" description="Polar residues" evidence="2">
    <location>
        <begin position="134"/>
        <end position="144"/>
    </location>
</feature>
<evidence type="ECO:0000256" key="2">
    <source>
        <dbReference type="SAM" id="MobiDB-lite"/>
    </source>
</evidence>
<protein>
    <submittedName>
        <fullName evidence="3">Uncharacterized protein</fullName>
    </submittedName>
</protein>
<feature type="region of interest" description="Disordered" evidence="2">
    <location>
        <begin position="133"/>
        <end position="154"/>
    </location>
</feature>
<gene>
    <name evidence="3" type="ORF">PICMEDRAFT_70611</name>
</gene>
<dbReference type="GO" id="GO:0035493">
    <property type="term" value="P:SNARE complex assembly"/>
    <property type="evidence" value="ECO:0007669"/>
    <property type="project" value="TreeGrafter"/>
</dbReference>
<dbReference type="GO" id="GO:0000323">
    <property type="term" value="C:lytic vacuole"/>
    <property type="evidence" value="ECO:0007669"/>
    <property type="project" value="TreeGrafter"/>
</dbReference>
<dbReference type="GeneID" id="30180374"/>
<keyword evidence="1" id="KW-0175">Coiled coil</keyword>
<dbReference type="GO" id="GO:0005768">
    <property type="term" value="C:endosome"/>
    <property type="evidence" value="ECO:0007669"/>
    <property type="project" value="TreeGrafter"/>
</dbReference>
<dbReference type="Proteomes" id="UP000094455">
    <property type="component" value="Unassembled WGS sequence"/>
</dbReference>
<evidence type="ECO:0000313" key="3">
    <source>
        <dbReference type="EMBL" id="ODQ49031.1"/>
    </source>
</evidence>